<dbReference type="Proteomes" id="UP000077096">
    <property type="component" value="Chromosome"/>
</dbReference>
<evidence type="ECO:0000256" key="4">
    <source>
        <dbReference type="ARBA" id="ARBA00022475"/>
    </source>
</evidence>
<evidence type="ECO:0000256" key="1">
    <source>
        <dbReference type="ARBA" id="ARBA00004651"/>
    </source>
</evidence>
<dbReference type="NCBIfam" id="TIGR01726">
    <property type="entry name" value="HEQRo_perm_3TM"/>
    <property type="match status" value="1"/>
</dbReference>
<dbReference type="PANTHER" id="PTHR30614:SF20">
    <property type="entry name" value="GLUTAMINE TRANSPORT SYSTEM PERMEASE PROTEIN GLNP"/>
    <property type="match status" value="1"/>
</dbReference>
<dbReference type="PROSITE" id="PS50928">
    <property type="entry name" value="ABC_TM1"/>
    <property type="match status" value="1"/>
</dbReference>
<dbReference type="InterPro" id="IPR035906">
    <property type="entry name" value="MetI-like_sf"/>
</dbReference>
<name>A0A172T5X7_FERPE</name>
<protein>
    <submittedName>
        <fullName evidence="11">Nickel transporter</fullName>
    </submittedName>
</protein>
<evidence type="ECO:0000256" key="3">
    <source>
        <dbReference type="ARBA" id="ARBA00022448"/>
    </source>
</evidence>
<feature type="transmembrane region" description="Helical" evidence="9">
    <location>
        <begin position="186"/>
        <end position="207"/>
    </location>
</feature>
<evidence type="ECO:0000313" key="12">
    <source>
        <dbReference type="Proteomes" id="UP000077096"/>
    </source>
</evidence>
<sequence>MVEALIELLKSFPFLFVGAWETLKLTAFSVGIGLILGTFIGMGRLSKIKLINYPCTAYVEFLRGTPLLVQISIIYFGLPQLGIQLAPYPAAITALGLNSGAYIAEIVRAGIQSIPRGQYEAARSLGLTHWQTMRYIILPQAFRNILPALGNEFITLTKDSSLASVIGVSELMRSGQFIISRTFQTFSIYFGIAFIYFIMTFVISRIVRYIERRMATA</sequence>
<evidence type="ECO:0000256" key="9">
    <source>
        <dbReference type="RuleBase" id="RU363032"/>
    </source>
</evidence>
<feature type="transmembrane region" description="Helical" evidence="9">
    <location>
        <begin position="57"/>
        <end position="78"/>
    </location>
</feature>
<evidence type="ECO:0000313" key="11">
    <source>
        <dbReference type="EMBL" id="ANE42380.1"/>
    </source>
</evidence>
<keyword evidence="5 9" id="KW-0812">Transmembrane</keyword>
<dbReference type="AlphaFoldDB" id="A0A172T5X7"/>
<dbReference type="GO" id="GO:0043190">
    <property type="term" value="C:ATP-binding cassette (ABC) transporter complex"/>
    <property type="evidence" value="ECO:0007669"/>
    <property type="project" value="InterPro"/>
</dbReference>
<keyword evidence="6" id="KW-0029">Amino-acid transport</keyword>
<comment type="subcellular location">
    <subcellularLocation>
        <location evidence="1 9">Cell membrane</location>
        <topology evidence="1 9">Multi-pass membrane protein</topology>
    </subcellularLocation>
</comment>
<keyword evidence="8 9" id="KW-0472">Membrane</keyword>
<dbReference type="KEGG" id="fng:JM64_08870"/>
<dbReference type="EMBL" id="CP011393">
    <property type="protein sequence ID" value="ANE42380.1"/>
    <property type="molecule type" value="Genomic_DNA"/>
</dbReference>
<dbReference type="PATRIC" id="fig|93466.3.peg.1858"/>
<evidence type="ECO:0000256" key="5">
    <source>
        <dbReference type="ARBA" id="ARBA00022692"/>
    </source>
</evidence>
<dbReference type="GO" id="GO:0022857">
    <property type="term" value="F:transmembrane transporter activity"/>
    <property type="evidence" value="ECO:0007669"/>
    <property type="project" value="InterPro"/>
</dbReference>
<dbReference type="CDD" id="cd06261">
    <property type="entry name" value="TM_PBP2"/>
    <property type="match status" value="1"/>
</dbReference>
<organism evidence="11 12">
    <name type="scientific">Fervidobacterium pennivorans</name>
    <dbReference type="NCBI Taxonomy" id="93466"/>
    <lineage>
        <taxon>Bacteria</taxon>
        <taxon>Thermotogati</taxon>
        <taxon>Thermotogota</taxon>
        <taxon>Thermotogae</taxon>
        <taxon>Thermotogales</taxon>
        <taxon>Fervidobacteriaceae</taxon>
        <taxon>Fervidobacterium</taxon>
    </lineage>
</organism>
<dbReference type="Pfam" id="PF00528">
    <property type="entry name" value="BPD_transp_1"/>
    <property type="match status" value="1"/>
</dbReference>
<feature type="domain" description="ABC transmembrane type-1" evidence="10">
    <location>
        <begin position="19"/>
        <end position="207"/>
    </location>
</feature>
<dbReference type="InterPro" id="IPR010065">
    <property type="entry name" value="AA_ABC_transptr_permease_3TM"/>
</dbReference>
<evidence type="ECO:0000259" key="10">
    <source>
        <dbReference type="PROSITE" id="PS50928"/>
    </source>
</evidence>
<dbReference type="InterPro" id="IPR000515">
    <property type="entry name" value="MetI-like"/>
</dbReference>
<dbReference type="Gene3D" id="1.10.3720.10">
    <property type="entry name" value="MetI-like"/>
    <property type="match status" value="1"/>
</dbReference>
<reference evidence="11 12" key="1">
    <citation type="submission" date="2014-08" db="EMBL/GenBank/DDBJ databases">
        <title>Fervidobacterium pennivorans DYC genome.</title>
        <authorList>
            <person name="Wushke S."/>
        </authorList>
    </citation>
    <scope>NUCLEOTIDE SEQUENCE [LARGE SCALE GENOMIC DNA]</scope>
    <source>
        <strain evidence="11 12">DYC</strain>
    </source>
</reference>
<dbReference type="FunFam" id="1.10.3720.10:FF:000033">
    <property type="entry name" value="Polar amino acid ABC transporter permease"/>
    <property type="match status" value="1"/>
</dbReference>
<dbReference type="InterPro" id="IPR043429">
    <property type="entry name" value="ArtM/GltK/GlnP/TcyL/YhdX-like"/>
</dbReference>
<dbReference type="SUPFAM" id="SSF161098">
    <property type="entry name" value="MetI-like"/>
    <property type="match status" value="1"/>
</dbReference>
<evidence type="ECO:0000256" key="8">
    <source>
        <dbReference type="ARBA" id="ARBA00023136"/>
    </source>
</evidence>
<keyword evidence="3 9" id="KW-0813">Transport</keyword>
<proteinExistence type="inferred from homology"/>
<evidence type="ECO:0000256" key="2">
    <source>
        <dbReference type="ARBA" id="ARBA00010072"/>
    </source>
</evidence>
<dbReference type="PANTHER" id="PTHR30614">
    <property type="entry name" value="MEMBRANE COMPONENT OF AMINO ACID ABC TRANSPORTER"/>
    <property type="match status" value="1"/>
</dbReference>
<comment type="similarity">
    <text evidence="2">Belongs to the binding-protein-dependent transport system permease family. HisMQ subfamily.</text>
</comment>
<gene>
    <name evidence="11" type="ORF">JM64_08870</name>
</gene>
<feature type="transmembrane region" description="Helical" evidence="9">
    <location>
        <begin position="25"/>
        <end position="45"/>
    </location>
</feature>
<accession>A0A172T5X7</accession>
<dbReference type="GO" id="GO:0006865">
    <property type="term" value="P:amino acid transport"/>
    <property type="evidence" value="ECO:0007669"/>
    <property type="project" value="UniProtKB-KW"/>
</dbReference>
<evidence type="ECO:0000256" key="6">
    <source>
        <dbReference type="ARBA" id="ARBA00022970"/>
    </source>
</evidence>
<keyword evidence="7 9" id="KW-1133">Transmembrane helix</keyword>
<keyword evidence="4" id="KW-1003">Cell membrane</keyword>
<evidence type="ECO:0000256" key="7">
    <source>
        <dbReference type="ARBA" id="ARBA00022989"/>
    </source>
</evidence>